<accession>A0A952KHS5</accession>
<evidence type="ECO:0000256" key="5">
    <source>
        <dbReference type="ARBA" id="ARBA00022692"/>
    </source>
</evidence>
<feature type="transmembrane region" description="Helical" evidence="8">
    <location>
        <begin position="79"/>
        <end position="101"/>
    </location>
</feature>
<dbReference type="PANTHER" id="PTHR43227">
    <property type="entry name" value="BLL4140 PROTEIN"/>
    <property type="match status" value="1"/>
</dbReference>
<dbReference type="GO" id="GO:0055085">
    <property type="term" value="P:transmembrane transport"/>
    <property type="evidence" value="ECO:0007669"/>
    <property type="project" value="InterPro"/>
</dbReference>
<evidence type="ECO:0000256" key="4">
    <source>
        <dbReference type="ARBA" id="ARBA00022475"/>
    </source>
</evidence>
<gene>
    <name evidence="10" type="ORF">JF625_12890</name>
</gene>
<dbReference type="EMBL" id="JAEKLZ010000194">
    <property type="protein sequence ID" value="MBW8726036.1"/>
    <property type="molecule type" value="Genomic_DNA"/>
</dbReference>
<keyword evidence="7 8" id="KW-0472">Membrane</keyword>
<comment type="caution">
    <text evidence="10">The sequence shown here is derived from an EMBL/GenBank/DDBJ whole genome shotgun (WGS) entry which is preliminary data.</text>
</comment>
<evidence type="ECO:0000256" key="2">
    <source>
        <dbReference type="ARBA" id="ARBA00009306"/>
    </source>
</evidence>
<name>A0A952KHS5_9PROT</name>
<dbReference type="Gene3D" id="1.10.3720.10">
    <property type="entry name" value="MetI-like"/>
    <property type="match status" value="1"/>
</dbReference>
<feature type="transmembrane region" description="Helical" evidence="8">
    <location>
        <begin position="15"/>
        <end position="37"/>
    </location>
</feature>
<dbReference type="PANTHER" id="PTHR43227:SF7">
    <property type="entry name" value="ARABINOOLIGOSACCHARIDES TRANSPORT SYSTEM PERMEASE PROTEIN ARAP"/>
    <property type="match status" value="1"/>
</dbReference>
<keyword evidence="5 8" id="KW-0812">Transmembrane</keyword>
<reference evidence="10" key="1">
    <citation type="submission" date="2020-06" db="EMBL/GenBank/DDBJ databases">
        <title>Stable isotope informed genome-resolved metagenomics uncovers potential trophic interactions in rhizosphere soil.</title>
        <authorList>
            <person name="Starr E.P."/>
            <person name="Shi S."/>
            <person name="Blazewicz S.J."/>
            <person name="Koch B.J."/>
            <person name="Probst A.J."/>
            <person name="Hungate B.A."/>
            <person name="Pett-Ridge J."/>
            <person name="Firestone M.K."/>
            <person name="Banfield J.F."/>
        </authorList>
    </citation>
    <scope>NUCLEOTIDE SEQUENCE</scope>
    <source>
        <strain evidence="10">YM_69_17</strain>
    </source>
</reference>
<feature type="domain" description="ABC transmembrane type-1" evidence="9">
    <location>
        <begin position="76"/>
        <end position="290"/>
    </location>
</feature>
<dbReference type="GO" id="GO:0005886">
    <property type="term" value="C:plasma membrane"/>
    <property type="evidence" value="ECO:0007669"/>
    <property type="project" value="UniProtKB-SubCell"/>
</dbReference>
<evidence type="ECO:0000256" key="7">
    <source>
        <dbReference type="ARBA" id="ARBA00023136"/>
    </source>
</evidence>
<sequence length="300" mass="32345">MTARPRRLSRNRSEAIAGMLMVAPVLVWLAATILYPLGAAVVLSLRDIRVIGSDGGFVGLGNYVDVLEMARLWAALGRSLVWVAGNAVLQTLLALGTALLLNQRFRGVRLVRVWVILSWIVPTIVVVIIWRWLLGTSGGVVNYLLVSLGLTDRPVGFFAGASSAMASLVVINSWRWFPFVAVMLLAGLQRIPADLYEAAAIDGAGPWQRFRRITWPLLQPTLLVLGVVGTLLSFNVFDIIWLTTAGGPSGATQTLPVLIYETAFKSYRLGQAAAMSVLVSLALMALAVLLTRALAPKGEA</sequence>
<evidence type="ECO:0000256" key="3">
    <source>
        <dbReference type="ARBA" id="ARBA00022448"/>
    </source>
</evidence>
<feature type="transmembrane region" description="Helical" evidence="8">
    <location>
        <begin position="154"/>
        <end position="174"/>
    </location>
</feature>
<feature type="transmembrane region" description="Helical" evidence="8">
    <location>
        <begin position="272"/>
        <end position="295"/>
    </location>
</feature>
<keyword evidence="3 8" id="KW-0813">Transport</keyword>
<dbReference type="AlphaFoldDB" id="A0A952KHS5"/>
<evidence type="ECO:0000313" key="11">
    <source>
        <dbReference type="Proteomes" id="UP000700706"/>
    </source>
</evidence>
<comment type="similarity">
    <text evidence="2 8">Belongs to the binding-protein-dependent transport system permease family.</text>
</comment>
<comment type="subcellular location">
    <subcellularLocation>
        <location evidence="1 8">Cell membrane</location>
        <topology evidence="1 8">Multi-pass membrane protein</topology>
    </subcellularLocation>
</comment>
<feature type="transmembrane region" description="Helical" evidence="8">
    <location>
        <begin position="113"/>
        <end position="134"/>
    </location>
</feature>
<organism evidence="10 11">
    <name type="scientific">Inquilinus limosus</name>
    <dbReference type="NCBI Taxonomy" id="171674"/>
    <lineage>
        <taxon>Bacteria</taxon>
        <taxon>Pseudomonadati</taxon>
        <taxon>Pseudomonadota</taxon>
        <taxon>Alphaproteobacteria</taxon>
        <taxon>Rhodospirillales</taxon>
        <taxon>Rhodospirillaceae</taxon>
        <taxon>Inquilinus</taxon>
    </lineage>
</organism>
<protein>
    <submittedName>
        <fullName evidence="10">Sugar ABC transporter permease</fullName>
    </submittedName>
</protein>
<dbReference type="InterPro" id="IPR035906">
    <property type="entry name" value="MetI-like_sf"/>
</dbReference>
<evidence type="ECO:0000256" key="1">
    <source>
        <dbReference type="ARBA" id="ARBA00004651"/>
    </source>
</evidence>
<feature type="transmembrane region" description="Helical" evidence="8">
    <location>
        <begin position="217"/>
        <end position="242"/>
    </location>
</feature>
<dbReference type="Proteomes" id="UP000700706">
    <property type="component" value="Unassembled WGS sequence"/>
</dbReference>
<dbReference type="SUPFAM" id="SSF161098">
    <property type="entry name" value="MetI-like"/>
    <property type="match status" value="1"/>
</dbReference>
<dbReference type="InterPro" id="IPR000515">
    <property type="entry name" value="MetI-like"/>
</dbReference>
<keyword evidence="4" id="KW-1003">Cell membrane</keyword>
<evidence type="ECO:0000256" key="6">
    <source>
        <dbReference type="ARBA" id="ARBA00022989"/>
    </source>
</evidence>
<dbReference type="Pfam" id="PF00528">
    <property type="entry name" value="BPD_transp_1"/>
    <property type="match status" value="1"/>
</dbReference>
<evidence type="ECO:0000256" key="8">
    <source>
        <dbReference type="RuleBase" id="RU363032"/>
    </source>
</evidence>
<evidence type="ECO:0000259" key="9">
    <source>
        <dbReference type="PROSITE" id="PS50928"/>
    </source>
</evidence>
<evidence type="ECO:0000313" key="10">
    <source>
        <dbReference type="EMBL" id="MBW8726036.1"/>
    </source>
</evidence>
<keyword evidence="6 8" id="KW-1133">Transmembrane helix</keyword>
<proteinExistence type="inferred from homology"/>
<dbReference type="InterPro" id="IPR050809">
    <property type="entry name" value="UgpAE/MalFG_permease"/>
</dbReference>
<dbReference type="PROSITE" id="PS50928">
    <property type="entry name" value="ABC_TM1"/>
    <property type="match status" value="1"/>
</dbReference>
<dbReference type="CDD" id="cd06261">
    <property type="entry name" value="TM_PBP2"/>
    <property type="match status" value="1"/>
</dbReference>